<organism evidence="1 2">
    <name type="scientific">Rhododendron simsii</name>
    <name type="common">Sims's rhododendron</name>
    <dbReference type="NCBI Taxonomy" id="118357"/>
    <lineage>
        <taxon>Eukaryota</taxon>
        <taxon>Viridiplantae</taxon>
        <taxon>Streptophyta</taxon>
        <taxon>Embryophyta</taxon>
        <taxon>Tracheophyta</taxon>
        <taxon>Spermatophyta</taxon>
        <taxon>Magnoliopsida</taxon>
        <taxon>eudicotyledons</taxon>
        <taxon>Gunneridae</taxon>
        <taxon>Pentapetalae</taxon>
        <taxon>asterids</taxon>
        <taxon>Ericales</taxon>
        <taxon>Ericaceae</taxon>
        <taxon>Ericoideae</taxon>
        <taxon>Rhodoreae</taxon>
        <taxon>Rhododendron</taxon>
    </lineage>
</organism>
<dbReference type="EMBL" id="WJXA01000001">
    <property type="protein sequence ID" value="KAF7153472.1"/>
    <property type="molecule type" value="Genomic_DNA"/>
</dbReference>
<reference evidence="1" key="1">
    <citation type="submission" date="2019-11" db="EMBL/GenBank/DDBJ databases">
        <authorList>
            <person name="Liu Y."/>
            <person name="Hou J."/>
            <person name="Li T.-Q."/>
            <person name="Guan C.-H."/>
            <person name="Wu X."/>
            <person name="Wu H.-Z."/>
            <person name="Ling F."/>
            <person name="Zhang R."/>
            <person name="Shi X.-G."/>
            <person name="Ren J.-P."/>
            <person name="Chen E.-F."/>
            <person name="Sun J.-M."/>
        </authorList>
    </citation>
    <scope>NUCLEOTIDE SEQUENCE</scope>
    <source>
        <strain evidence="1">Adult_tree_wgs_1</strain>
        <tissue evidence="1">Leaves</tissue>
    </source>
</reference>
<keyword evidence="2" id="KW-1185">Reference proteome</keyword>
<name>A0A834HGJ7_RHOSS</name>
<dbReference type="Proteomes" id="UP000626092">
    <property type="component" value="Unassembled WGS sequence"/>
</dbReference>
<evidence type="ECO:0000313" key="2">
    <source>
        <dbReference type="Proteomes" id="UP000626092"/>
    </source>
</evidence>
<sequence length="111" mass="12295">MWTLMTQGSSYRYEVEVGMASAEFRRIFVSLRNSGPGGTFQHCSIPCPRLLGGVFVRGRPEGGHNPRLQQGHFNHPLPKLPRLNRAFAESVFARSAKGAAISAIAGMKRRR</sequence>
<gene>
    <name evidence="1" type="ORF">RHSIM_Rhsim01G0152400</name>
</gene>
<protein>
    <submittedName>
        <fullName evidence="1">Uncharacterized protein</fullName>
    </submittedName>
</protein>
<accession>A0A834HGJ7</accession>
<dbReference type="AlphaFoldDB" id="A0A834HGJ7"/>
<proteinExistence type="predicted"/>
<comment type="caution">
    <text evidence="1">The sequence shown here is derived from an EMBL/GenBank/DDBJ whole genome shotgun (WGS) entry which is preliminary data.</text>
</comment>
<evidence type="ECO:0000313" key="1">
    <source>
        <dbReference type="EMBL" id="KAF7153472.1"/>
    </source>
</evidence>